<sequence>MAGNSALKRKRNHSDDEKLNHTASVQFNRELKKLKSFEMQKLVKTLTKDPNNSGMLAQVELLKSLDVAHLARRAMLSLGLDPPEKKGKTESSEALKVLEASMLKNKRLAPFMETWKAKANERAKKLFEAENAILKQSREAEKANGGGRRATTSTAESMFVGSLSGVGENSGFEDDIADFLGENKKKNRPGQRARKQKALMEEQRKTGKVAPGGLSSFREKKAPAGSERPPRPTTTQDRSGPRGRSDGGGVRPPRPGSTQDRKGPRSHDADGGGRPPRPGSFSQGDRPERKPMAAPRPSKPVRAKVEDKSHPSWAAKQAQKDKEKVDIHAFTGKKVVFDD</sequence>
<evidence type="ECO:0000313" key="4">
    <source>
        <dbReference type="EMBL" id="KAF0697279.1"/>
    </source>
</evidence>
<dbReference type="PANTHER" id="PTHR23325:SF1">
    <property type="entry name" value="SERUM RESPONSE FACTOR-BINDING PROTEIN 1"/>
    <property type="match status" value="1"/>
</dbReference>
<protein>
    <submittedName>
        <fullName evidence="5">Aste57867_12051 protein</fullName>
    </submittedName>
</protein>
<keyword evidence="1" id="KW-0175">Coiled coil</keyword>
<dbReference type="Proteomes" id="UP000332933">
    <property type="component" value="Unassembled WGS sequence"/>
</dbReference>
<dbReference type="Pfam" id="PF09073">
    <property type="entry name" value="BUD22"/>
    <property type="match status" value="1"/>
</dbReference>
<keyword evidence="6" id="KW-1185">Reference proteome</keyword>
<dbReference type="OrthoDB" id="69179at2759"/>
<reference evidence="4" key="2">
    <citation type="submission" date="2019-06" db="EMBL/GenBank/DDBJ databases">
        <title>Genomics analysis of Aphanomyces spp. identifies a new class of oomycete effector associated with host adaptation.</title>
        <authorList>
            <person name="Gaulin E."/>
        </authorList>
    </citation>
    <scope>NUCLEOTIDE SEQUENCE</scope>
    <source>
        <strain evidence="4">CBS 578.67</strain>
    </source>
</reference>
<dbReference type="EMBL" id="VJMH01005336">
    <property type="protein sequence ID" value="KAF0697279.1"/>
    <property type="molecule type" value="Genomic_DNA"/>
</dbReference>
<dbReference type="EMBL" id="CAADRA010005357">
    <property type="protein sequence ID" value="VFT88906.1"/>
    <property type="molecule type" value="Genomic_DNA"/>
</dbReference>
<evidence type="ECO:0000259" key="3">
    <source>
        <dbReference type="Pfam" id="PF09073"/>
    </source>
</evidence>
<name>A0A485KWJ7_9STRA</name>
<dbReference type="InterPro" id="IPR015158">
    <property type="entry name" value="Bud22_dom"/>
</dbReference>
<feature type="compositionally biased region" description="Basic and acidic residues" evidence="2">
    <location>
        <begin position="259"/>
        <end position="271"/>
    </location>
</feature>
<accession>A0A485KWJ7</accession>
<organism evidence="5 6">
    <name type="scientific">Aphanomyces stellatus</name>
    <dbReference type="NCBI Taxonomy" id="120398"/>
    <lineage>
        <taxon>Eukaryota</taxon>
        <taxon>Sar</taxon>
        <taxon>Stramenopiles</taxon>
        <taxon>Oomycota</taxon>
        <taxon>Saprolegniomycetes</taxon>
        <taxon>Saprolegniales</taxon>
        <taxon>Verrucalvaceae</taxon>
        <taxon>Aphanomyces</taxon>
    </lineage>
</organism>
<feature type="region of interest" description="Disordered" evidence="2">
    <location>
        <begin position="1"/>
        <end position="24"/>
    </location>
</feature>
<dbReference type="AlphaFoldDB" id="A0A485KWJ7"/>
<dbReference type="InterPro" id="IPR037393">
    <property type="entry name" value="Bud22/SRFB1"/>
</dbReference>
<evidence type="ECO:0000313" key="6">
    <source>
        <dbReference type="Proteomes" id="UP000332933"/>
    </source>
</evidence>
<proteinExistence type="predicted"/>
<feature type="region of interest" description="Disordered" evidence="2">
    <location>
        <begin position="161"/>
        <end position="325"/>
    </location>
</feature>
<evidence type="ECO:0000256" key="2">
    <source>
        <dbReference type="SAM" id="MobiDB-lite"/>
    </source>
</evidence>
<evidence type="ECO:0000313" key="5">
    <source>
        <dbReference type="EMBL" id="VFT88906.1"/>
    </source>
</evidence>
<feature type="compositionally biased region" description="Basic residues" evidence="2">
    <location>
        <begin position="185"/>
        <end position="197"/>
    </location>
</feature>
<feature type="domain" description="Bud22" evidence="3">
    <location>
        <begin position="139"/>
        <end position="338"/>
    </location>
</feature>
<reference evidence="5 6" key="1">
    <citation type="submission" date="2019-03" db="EMBL/GenBank/DDBJ databases">
        <authorList>
            <person name="Gaulin E."/>
            <person name="Dumas B."/>
        </authorList>
    </citation>
    <scope>NUCLEOTIDE SEQUENCE [LARGE SCALE GENOMIC DNA]</scope>
    <source>
        <strain evidence="5">CBS 568.67</strain>
    </source>
</reference>
<dbReference type="PANTHER" id="PTHR23325">
    <property type="entry name" value="SERUM RESPONSE FACTOR-BINDING"/>
    <property type="match status" value="1"/>
</dbReference>
<evidence type="ECO:0000256" key="1">
    <source>
        <dbReference type="ARBA" id="ARBA00023054"/>
    </source>
</evidence>
<gene>
    <name evidence="5" type="primary">Aste57867_12051</name>
    <name evidence="4" type="ORF">As57867_012006</name>
    <name evidence="5" type="ORF">ASTE57867_12051</name>
</gene>